<evidence type="ECO:0000313" key="3">
    <source>
        <dbReference type="EMBL" id="TNV74807.1"/>
    </source>
</evidence>
<gene>
    <name evidence="3" type="ORF">FGO68_gene13373</name>
</gene>
<dbReference type="SMART" id="SM00506">
    <property type="entry name" value="A1pp"/>
    <property type="match status" value="1"/>
</dbReference>
<proteinExistence type="predicted"/>
<evidence type="ECO:0000256" key="1">
    <source>
        <dbReference type="SAM" id="Coils"/>
    </source>
</evidence>
<dbReference type="InterPro" id="IPR043472">
    <property type="entry name" value="Macro_dom-like"/>
</dbReference>
<evidence type="ECO:0000313" key="4">
    <source>
        <dbReference type="Proteomes" id="UP000785679"/>
    </source>
</evidence>
<dbReference type="SUPFAM" id="SSF52949">
    <property type="entry name" value="Macro domain-like"/>
    <property type="match status" value="1"/>
</dbReference>
<comment type="caution">
    <text evidence="3">The sequence shown here is derived from an EMBL/GenBank/DDBJ whole genome shotgun (WGS) entry which is preliminary data.</text>
</comment>
<reference evidence="3" key="1">
    <citation type="submission" date="2019-06" db="EMBL/GenBank/DDBJ databases">
        <authorList>
            <person name="Zheng W."/>
        </authorList>
    </citation>
    <scope>NUCLEOTIDE SEQUENCE</scope>
    <source>
        <strain evidence="3">QDHG01</strain>
    </source>
</reference>
<accession>A0A8J8SXU0</accession>
<dbReference type="OrthoDB" id="6133115at2759"/>
<feature type="coiled-coil region" evidence="1">
    <location>
        <begin position="114"/>
        <end position="141"/>
    </location>
</feature>
<dbReference type="InterPro" id="IPR002589">
    <property type="entry name" value="Macro_dom"/>
</dbReference>
<dbReference type="Gene3D" id="3.40.220.10">
    <property type="entry name" value="Leucine Aminopeptidase, subunit E, domain 1"/>
    <property type="match status" value="1"/>
</dbReference>
<feature type="domain" description="Macro" evidence="2">
    <location>
        <begin position="5"/>
        <end position="200"/>
    </location>
</feature>
<name>A0A8J8SXU0_HALGN</name>
<organism evidence="3 4">
    <name type="scientific">Halteria grandinella</name>
    <dbReference type="NCBI Taxonomy" id="5974"/>
    <lineage>
        <taxon>Eukaryota</taxon>
        <taxon>Sar</taxon>
        <taxon>Alveolata</taxon>
        <taxon>Ciliophora</taxon>
        <taxon>Intramacronucleata</taxon>
        <taxon>Spirotrichea</taxon>
        <taxon>Stichotrichia</taxon>
        <taxon>Sporadotrichida</taxon>
        <taxon>Halteriidae</taxon>
        <taxon>Halteria</taxon>
    </lineage>
</organism>
<dbReference type="PROSITE" id="PS51154">
    <property type="entry name" value="MACRO"/>
    <property type="match status" value="1"/>
</dbReference>
<dbReference type="Pfam" id="PF01661">
    <property type="entry name" value="Macro"/>
    <property type="match status" value="1"/>
</dbReference>
<evidence type="ECO:0000259" key="2">
    <source>
        <dbReference type="PROSITE" id="PS51154"/>
    </source>
</evidence>
<dbReference type="PANTHER" id="PTHR11106:SF111">
    <property type="entry name" value="MACRO DOMAIN-CONTAINING PROTEIN"/>
    <property type="match status" value="1"/>
</dbReference>
<dbReference type="AlphaFoldDB" id="A0A8J8SXU0"/>
<sequence>MIQNQQKLHEYRFGKISVSVEQGNLVTLKNVGAIVNAANVYLCSGGGVCGAIFDACGEDELTKECKEYLKKLSVDQKKKIRQIETGDCAVTDSCKLKKNQIQYIFHSPGPIYDKNEKEKSIEELRRTIKNILSAANDKKINSVAIPAISSGIYGFPKSLCAKTFLDVLQNNNQESELHVRLVNRDTETFEIFRDVFKSEKIMFSLDYKINPERQSILIVPFIWQFKTNQDKQQIITDLKTSILKVDLDDKLLQEFKTKEKKAFHILEQKTQNIEGHSKIYIVGFQKLNQQEEKQAQKKEFTEELYHFFDSFFEHFQNEKNALISIPLFELGCKMKQEEKLKSEDKKIMFQELKNGLHQAKIKFQTEIHINLIADQETIQLLEGMQPKI</sequence>
<keyword evidence="1" id="KW-0175">Coiled coil</keyword>
<dbReference type="PANTHER" id="PTHR11106">
    <property type="entry name" value="GANGLIOSIDE INDUCED DIFFERENTIATION ASSOCIATED PROTEIN 2-RELATED"/>
    <property type="match status" value="1"/>
</dbReference>
<dbReference type="EMBL" id="RRYP01016619">
    <property type="protein sequence ID" value="TNV74807.1"/>
    <property type="molecule type" value="Genomic_DNA"/>
</dbReference>
<keyword evidence="4" id="KW-1185">Reference proteome</keyword>
<protein>
    <recommendedName>
        <fullName evidence="2">Macro domain-containing protein</fullName>
    </recommendedName>
</protein>
<dbReference type="Proteomes" id="UP000785679">
    <property type="component" value="Unassembled WGS sequence"/>
</dbReference>